<dbReference type="Proteomes" id="UP000887574">
    <property type="component" value="Unplaced"/>
</dbReference>
<keyword evidence="2" id="KW-1185">Reference proteome</keyword>
<dbReference type="WBParaSite" id="jg13517">
    <property type="protein sequence ID" value="jg13517"/>
    <property type="gene ID" value="jg13517"/>
</dbReference>
<evidence type="ECO:0000313" key="2">
    <source>
        <dbReference type="Proteomes" id="UP000887574"/>
    </source>
</evidence>
<dbReference type="InterPro" id="IPR009057">
    <property type="entry name" value="Homeodomain-like_sf"/>
</dbReference>
<comment type="subcellular location">
    <subcellularLocation>
        <location evidence="1">Nucleus</location>
    </subcellularLocation>
</comment>
<reference evidence="3" key="1">
    <citation type="submission" date="2022-11" db="UniProtKB">
        <authorList>
            <consortium name="WormBaseParasite"/>
        </authorList>
    </citation>
    <scope>IDENTIFICATION</scope>
</reference>
<dbReference type="SUPFAM" id="SSF46689">
    <property type="entry name" value="Homeodomain-like"/>
    <property type="match status" value="1"/>
</dbReference>
<name>A0A915CWW4_9BILA</name>
<protein>
    <submittedName>
        <fullName evidence="3">Uncharacterized protein</fullName>
    </submittedName>
</protein>
<proteinExistence type="predicted"/>
<dbReference type="AlphaFoldDB" id="A0A915CWW4"/>
<evidence type="ECO:0000313" key="3">
    <source>
        <dbReference type="WBParaSite" id="jg13517"/>
    </source>
</evidence>
<organism evidence="2 3">
    <name type="scientific">Ditylenchus dipsaci</name>
    <dbReference type="NCBI Taxonomy" id="166011"/>
    <lineage>
        <taxon>Eukaryota</taxon>
        <taxon>Metazoa</taxon>
        <taxon>Ecdysozoa</taxon>
        <taxon>Nematoda</taxon>
        <taxon>Chromadorea</taxon>
        <taxon>Rhabditida</taxon>
        <taxon>Tylenchina</taxon>
        <taxon>Tylenchomorpha</taxon>
        <taxon>Sphaerularioidea</taxon>
        <taxon>Anguinidae</taxon>
        <taxon>Anguininae</taxon>
        <taxon>Ditylenchus</taxon>
    </lineage>
</organism>
<dbReference type="Gene3D" id="1.10.10.60">
    <property type="entry name" value="Homeodomain-like"/>
    <property type="match status" value="1"/>
</dbReference>
<evidence type="ECO:0000256" key="1">
    <source>
        <dbReference type="ARBA" id="ARBA00004123"/>
    </source>
</evidence>
<dbReference type="GO" id="GO:0005634">
    <property type="term" value="C:nucleus"/>
    <property type="evidence" value="ECO:0007669"/>
    <property type="project" value="UniProtKB-SubCell"/>
</dbReference>
<sequence>MKLPKEGRKKTFKELDKQLAIWVRERQSKKLRTSHTFLQQKAMHMFNAEQDEAEFKWRGEWQRQLDWRASGLNPSYMLEIH</sequence>
<accession>A0A915CWW4</accession>